<feature type="transmembrane region" description="Helical" evidence="1">
    <location>
        <begin position="421"/>
        <end position="442"/>
    </location>
</feature>
<feature type="transmembrane region" description="Helical" evidence="1">
    <location>
        <begin position="57"/>
        <end position="75"/>
    </location>
</feature>
<gene>
    <name evidence="2" type="ORF">MYF79_01580</name>
</gene>
<feature type="transmembrane region" description="Helical" evidence="1">
    <location>
        <begin position="185"/>
        <end position="212"/>
    </location>
</feature>
<keyword evidence="3" id="KW-1185">Reference proteome</keyword>
<name>A0ABY4I1K8_CHIFI</name>
<keyword evidence="1" id="KW-0812">Transmembrane</keyword>
<feature type="transmembrane region" description="Helical" evidence="1">
    <location>
        <begin position="224"/>
        <end position="245"/>
    </location>
</feature>
<dbReference type="RefSeq" id="WP_247812243.1">
    <property type="nucleotide sequence ID" value="NZ_CP095855.1"/>
</dbReference>
<dbReference type="Proteomes" id="UP000830198">
    <property type="component" value="Chromosome"/>
</dbReference>
<evidence type="ECO:0008006" key="4">
    <source>
        <dbReference type="Google" id="ProtNLM"/>
    </source>
</evidence>
<feature type="transmembrane region" description="Helical" evidence="1">
    <location>
        <begin position="153"/>
        <end position="173"/>
    </location>
</feature>
<keyword evidence="1" id="KW-0472">Membrane</keyword>
<sequence>MSFIDNFTTFDIAMESRKSGTSNEQLAPLSAGRETNWWWRITSGLHRRVANISLSSWIQIALANLAVVALLGLILRSKILFNIPILDFKYLLHAHSHFAFGGWITVALLSLMAYVILPPERAGKAVYRWMLAAILINSYGMLFTFPFQGYGFYSILFSTLFIFSSYAFTAVFIKDIRKSALSSAVKVLAISAVIYMSLSSAGAFTLAFLMATKSQQTYLYRDAIYSYLHLQYCGFFSLSVFALMLHQLRIENRYTKWFTWSLTSSVLPAMFLCYLWHDVSHLFQIIAFAGSILLVVTLTCFLFMFPGLMSGIRSMKPLTKKIGGIAMLAFICKMLFQALTIIPSLGMLAFSNRPVVIGFLHLVLLGFVSLFILAYCIEKGLFRYSIPGGIALWTFVTGIVLNELVLFSQGLGYMLMMSSSILNWLLLIAAVCLFLGALLMAVQNRRNLYQRIPVIDRDGRLKILPVKYPDRK</sequence>
<evidence type="ECO:0000256" key="1">
    <source>
        <dbReference type="SAM" id="Phobius"/>
    </source>
</evidence>
<feature type="transmembrane region" description="Helical" evidence="1">
    <location>
        <begin position="257"/>
        <end position="277"/>
    </location>
</feature>
<feature type="transmembrane region" description="Helical" evidence="1">
    <location>
        <begin position="129"/>
        <end position="147"/>
    </location>
</feature>
<feature type="transmembrane region" description="Helical" evidence="1">
    <location>
        <begin position="356"/>
        <end position="377"/>
    </location>
</feature>
<accession>A0ABY4I1K8</accession>
<dbReference type="EMBL" id="CP095855">
    <property type="protein sequence ID" value="UPK69980.1"/>
    <property type="molecule type" value="Genomic_DNA"/>
</dbReference>
<evidence type="ECO:0000313" key="2">
    <source>
        <dbReference type="EMBL" id="UPK69980.1"/>
    </source>
</evidence>
<proteinExistence type="predicted"/>
<protein>
    <recommendedName>
        <fullName evidence="4">Membrane protein involved in the export of O-antigen and teichoic acid</fullName>
    </recommendedName>
</protein>
<keyword evidence="1" id="KW-1133">Transmembrane helix</keyword>
<feature type="transmembrane region" description="Helical" evidence="1">
    <location>
        <begin position="95"/>
        <end position="117"/>
    </location>
</feature>
<reference evidence="2 3" key="1">
    <citation type="submission" date="2022-04" db="EMBL/GenBank/DDBJ databases">
        <title>The arsenic-methylating capacity of Chitinophaga filiformis YT5 during chitin decomposition.</title>
        <authorList>
            <person name="Chen G."/>
            <person name="Liang Y."/>
        </authorList>
    </citation>
    <scope>NUCLEOTIDE SEQUENCE [LARGE SCALE GENOMIC DNA]</scope>
    <source>
        <strain evidence="2 3">YT5</strain>
    </source>
</reference>
<organism evidence="2 3">
    <name type="scientific">Chitinophaga filiformis</name>
    <name type="common">Myxococcus filiformis</name>
    <name type="synonym">Flexibacter filiformis</name>
    <dbReference type="NCBI Taxonomy" id="104663"/>
    <lineage>
        <taxon>Bacteria</taxon>
        <taxon>Pseudomonadati</taxon>
        <taxon>Bacteroidota</taxon>
        <taxon>Chitinophagia</taxon>
        <taxon>Chitinophagales</taxon>
        <taxon>Chitinophagaceae</taxon>
        <taxon>Chitinophaga</taxon>
    </lineage>
</organism>
<evidence type="ECO:0000313" key="3">
    <source>
        <dbReference type="Proteomes" id="UP000830198"/>
    </source>
</evidence>
<feature type="transmembrane region" description="Helical" evidence="1">
    <location>
        <begin position="283"/>
        <end position="305"/>
    </location>
</feature>
<feature type="transmembrane region" description="Helical" evidence="1">
    <location>
        <begin position="325"/>
        <end position="350"/>
    </location>
</feature>
<feature type="transmembrane region" description="Helical" evidence="1">
    <location>
        <begin position="389"/>
        <end position="415"/>
    </location>
</feature>